<evidence type="ECO:0000313" key="11">
    <source>
        <dbReference type="Proteomes" id="UP000769766"/>
    </source>
</evidence>
<keyword evidence="4 9" id="KW-1003">Cell membrane</keyword>
<dbReference type="HAMAP" id="MF_00024">
    <property type="entry name" value="CobD_CbiB"/>
    <property type="match status" value="1"/>
</dbReference>
<dbReference type="EMBL" id="JACPRF010000335">
    <property type="protein sequence ID" value="MBI2877406.1"/>
    <property type="molecule type" value="Genomic_DNA"/>
</dbReference>
<name>A0A932CQ20_UNCTE</name>
<dbReference type="GO" id="GO:0009236">
    <property type="term" value="P:cobalamin biosynthetic process"/>
    <property type="evidence" value="ECO:0007669"/>
    <property type="project" value="UniProtKB-UniRule"/>
</dbReference>
<comment type="pathway">
    <text evidence="2 9">Cofactor biosynthesis; adenosylcobalamin biosynthesis.</text>
</comment>
<feature type="transmembrane region" description="Helical" evidence="9">
    <location>
        <begin position="159"/>
        <end position="176"/>
    </location>
</feature>
<sequence>MQEIALSILAAYILDLLLGDPHWFPHPVRGIGWAIRQLEALLRASRLNEWLAGCLLTITVVGGAYLLTWGLLQGARTLHPGLGFVLSTLLIYTSLAARSLYRESMRVARLLKRGALEEGRRQVGGLVGRDTQNLDEREITRATVETVAENLVDGVISPLFYAFLGGAPLALAYKAVSTLDSMVGYKSPRYLRFGWASARLDDLANYLPARITALLLPLAALLCRQDMWGCWAAIRRDGRKNPSPNSGLPEAGVAGALGIQLGGMNYYGGVPSPKPLIGMARKPLEVKDIREANRLMMETAFLALLLGELLLGWVG</sequence>
<dbReference type="InterPro" id="IPR004485">
    <property type="entry name" value="Cobalamin_biosynth_CobD/CbiB"/>
</dbReference>
<evidence type="ECO:0000256" key="4">
    <source>
        <dbReference type="ARBA" id="ARBA00022475"/>
    </source>
</evidence>
<proteinExistence type="inferred from homology"/>
<evidence type="ECO:0000256" key="1">
    <source>
        <dbReference type="ARBA" id="ARBA00004651"/>
    </source>
</evidence>
<dbReference type="Pfam" id="PF03186">
    <property type="entry name" value="CobD_Cbib"/>
    <property type="match status" value="1"/>
</dbReference>
<comment type="similarity">
    <text evidence="3 9">Belongs to the CobD/CbiB family.</text>
</comment>
<comment type="function">
    <text evidence="9">Converts cobyric acid to cobinamide by the addition of aminopropanol on the F carboxylic group.</text>
</comment>
<keyword evidence="7 9" id="KW-1133">Transmembrane helix</keyword>
<evidence type="ECO:0000256" key="9">
    <source>
        <dbReference type="HAMAP-Rule" id="MF_00024"/>
    </source>
</evidence>
<reference evidence="10" key="1">
    <citation type="submission" date="2020-07" db="EMBL/GenBank/DDBJ databases">
        <title>Huge and variable diversity of episymbiotic CPR bacteria and DPANN archaea in groundwater ecosystems.</title>
        <authorList>
            <person name="He C.Y."/>
            <person name="Keren R."/>
            <person name="Whittaker M."/>
            <person name="Farag I.F."/>
            <person name="Doudna J."/>
            <person name="Cate J.H.D."/>
            <person name="Banfield J.F."/>
        </authorList>
    </citation>
    <scope>NUCLEOTIDE SEQUENCE</scope>
    <source>
        <strain evidence="10">NC_groundwater_672_Ag_B-0.1um_62_36</strain>
    </source>
</reference>
<comment type="subcellular location">
    <subcellularLocation>
        <location evidence="1 9">Cell membrane</location>
        <topology evidence="1 9">Multi-pass membrane protein</topology>
    </subcellularLocation>
</comment>
<dbReference type="GO" id="GO:0048472">
    <property type="term" value="F:threonine-phosphate decarboxylase activity"/>
    <property type="evidence" value="ECO:0007669"/>
    <property type="project" value="InterPro"/>
</dbReference>
<evidence type="ECO:0000256" key="8">
    <source>
        <dbReference type="ARBA" id="ARBA00023136"/>
    </source>
</evidence>
<dbReference type="GO" id="GO:0015420">
    <property type="term" value="F:ABC-type vitamin B12 transporter activity"/>
    <property type="evidence" value="ECO:0007669"/>
    <property type="project" value="UniProtKB-UniRule"/>
</dbReference>
<evidence type="ECO:0000256" key="3">
    <source>
        <dbReference type="ARBA" id="ARBA00006263"/>
    </source>
</evidence>
<keyword evidence="6 9" id="KW-0812">Transmembrane</keyword>
<evidence type="ECO:0000256" key="7">
    <source>
        <dbReference type="ARBA" id="ARBA00022989"/>
    </source>
</evidence>
<comment type="caution">
    <text evidence="10">The sequence shown here is derived from an EMBL/GenBank/DDBJ whole genome shotgun (WGS) entry which is preliminary data.</text>
</comment>
<comment type="caution">
    <text evidence="9">Lacks conserved residue(s) required for the propagation of feature annotation.</text>
</comment>
<gene>
    <name evidence="9 10" type="primary">cobD</name>
    <name evidence="10" type="ORF">HYY20_11035</name>
</gene>
<dbReference type="PANTHER" id="PTHR34308:SF1">
    <property type="entry name" value="COBALAMIN BIOSYNTHESIS PROTEIN CBIB"/>
    <property type="match status" value="1"/>
</dbReference>
<keyword evidence="8 9" id="KW-0472">Membrane</keyword>
<keyword evidence="5 9" id="KW-0169">Cobalamin biosynthesis</keyword>
<feature type="transmembrane region" description="Helical" evidence="9">
    <location>
        <begin position="50"/>
        <end position="72"/>
    </location>
</feature>
<evidence type="ECO:0000256" key="2">
    <source>
        <dbReference type="ARBA" id="ARBA00004953"/>
    </source>
</evidence>
<feature type="transmembrane region" description="Helical" evidence="9">
    <location>
        <begin position="84"/>
        <end position="101"/>
    </location>
</feature>
<dbReference type="NCBIfam" id="TIGR00380">
    <property type="entry name" value="cobal_cbiB"/>
    <property type="match status" value="1"/>
</dbReference>
<dbReference type="AlphaFoldDB" id="A0A932CQ20"/>
<accession>A0A932CQ20</accession>
<evidence type="ECO:0000256" key="6">
    <source>
        <dbReference type="ARBA" id="ARBA00022692"/>
    </source>
</evidence>
<evidence type="ECO:0000256" key="5">
    <source>
        <dbReference type="ARBA" id="ARBA00022573"/>
    </source>
</evidence>
<dbReference type="PANTHER" id="PTHR34308">
    <property type="entry name" value="COBALAMIN BIOSYNTHESIS PROTEIN CBIB"/>
    <property type="match status" value="1"/>
</dbReference>
<dbReference type="GO" id="GO:0005886">
    <property type="term" value="C:plasma membrane"/>
    <property type="evidence" value="ECO:0007669"/>
    <property type="project" value="UniProtKB-SubCell"/>
</dbReference>
<protein>
    <recommendedName>
        <fullName evidence="9">Cobalamin biosynthesis protein CobD</fullName>
    </recommendedName>
</protein>
<organism evidence="10 11">
    <name type="scientific">Tectimicrobiota bacterium</name>
    <dbReference type="NCBI Taxonomy" id="2528274"/>
    <lineage>
        <taxon>Bacteria</taxon>
        <taxon>Pseudomonadati</taxon>
        <taxon>Nitrospinota/Tectimicrobiota group</taxon>
        <taxon>Candidatus Tectimicrobiota</taxon>
    </lineage>
</organism>
<dbReference type="Proteomes" id="UP000769766">
    <property type="component" value="Unassembled WGS sequence"/>
</dbReference>
<evidence type="ECO:0000313" key="10">
    <source>
        <dbReference type="EMBL" id="MBI2877406.1"/>
    </source>
</evidence>